<feature type="compositionally biased region" description="Polar residues" evidence="2">
    <location>
        <begin position="456"/>
        <end position="491"/>
    </location>
</feature>
<dbReference type="PANTHER" id="PTHR23295:SF6">
    <property type="entry name" value="NEOSIN, ISOFORM A"/>
    <property type="match status" value="1"/>
</dbReference>
<evidence type="ECO:0000313" key="4">
    <source>
        <dbReference type="EMBL" id="TEY78815.1"/>
    </source>
</evidence>
<keyword evidence="1" id="KW-0694">RNA-binding</keyword>
<dbReference type="GO" id="GO:0003723">
    <property type="term" value="F:RNA binding"/>
    <property type="evidence" value="ECO:0007669"/>
    <property type="project" value="UniProtKB-UniRule"/>
</dbReference>
<protein>
    <recommendedName>
        <fullName evidence="3">RRM domain-containing protein</fullName>
    </recommendedName>
</protein>
<dbReference type="SUPFAM" id="SSF54928">
    <property type="entry name" value="RNA-binding domain, RBD"/>
    <property type="match status" value="1"/>
</dbReference>
<accession>A0A4Y8DBI6</accession>
<dbReference type="Pfam" id="PF00076">
    <property type="entry name" value="RRM_1"/>
    <property type="match status" value="1"/>
</dbReference>
<sequence length="839" mass="92849">MTSEPPEFHTKIQSPLSPLPVHFPNPSEIPVLRNQIDPTFNMTTTHEPSKAPLVVPEIIESSMVAEDIDSPLSDTRFSDAYDEKDEDTTVAKAEEEDEGDDYAMTFDSDGEEHSDSRDQSQAVDQESSSLPNTVPTSELPNSLSNHRPATFDPPNGPETQPAHTIPSPTIPSIPQSTAAQSSDDSQNPITKAETTNSEDPNGEIDIQQLLDNITANAEINAQAARPNSSSSSNAPPKGSSSLPTHASLPPRPQITQIPKRSNYTSFDDPHKYTVGGSGFSHQPNSYNHSGVTSSLVAVGAPGTATDPRYGLPPPPSVSFNHPHQDANSPKLYTQARRFPSDQSHDGHDNDDRPWGPAVQKKYDEFLDRERTYVTEGLWERFPKGSRLFIGNLPSEKLTKRDLFHVFHKYGELAQISIKQAFGFVQFHDAASCYKALEMEQGKEVRGRKMHLEVSKAQKNTRNAGQTWRRSQSPEQTRGNTSARNRNPQTEARGSGYNHNDRNQNDRHRSQPQHGNQRPHDGYRSGRSPSPSRNYRGREARDEYRSTRNNDSYDSRDRRRSRSPFSGAQRGSYRDRSPSPRTREANEDGNLQIPRREPSMVPDVQIILMAELDRGFVSWVEGELRGRGVKTEVMFLSPRLSLQAVIRRQILEGVIAVSQLDMRSQNASKIPLQVFDRSGGINAAVRFDEYQDLEPKIAAELVVRAKATAQRPQYAPNPAAIYQAPTAQPNANIANIMGQLDNPTLQKLLGTLNNMPQQQNAPAVAANSAVDLVSLLGGLAPQSQQVPTQQVYQQSMPQAAVDPYASYNNGAAYGQPAAQQNGQDAQQVQAIMAQLARYRQ</sequence>
<feature type="compositionally biased region" description="Polar residues" evidence="2">
    <location>
        <begin position="209"/>
        <end position="219"/>
    </location>
</feature>
<dbReference type="InterPro" id="IPR034167">
    <property type="entry name" value="Nab3_RRM"/>
</dbReference>
<dbReference type="InterPro" id="IPR052600">
    <property type="entry name" value="Nuc_rcpt_coact/corep"/>
</dbReference>
<evidence type="ECO:0000259" key="3">
    <source>
        <dbReference type="PROSITE" id="PS50102"/>
    </source>
</evidence>
<reference evidence="4 5" key="1">
    <citation type="submission" date="2017-11" db="EMBL/GenBank/DDBJ databases">
        <title>Comparative genomics of Botrytis spp.</title>
        <authorList>
            <person name="Valero-Jimenez C.A."/>
            <person name="Tapia P."/>
            <person name="Veloso J."/>
            <person name="Silva-Moreno E."/>
            <person name="Staats M."/>
            <person name="Valdes J.H."/>
            <person name="Van Kan J.A.L."/>
        </authorList>
    </citation>
    <scope>NUCLEOTIDE SEQUENCE [LARGE SCALE GENOMIC DNA]</scope>
    <source>
        <strain evidence="4 5">MUCL2830</strain>
    </source>
</reference>
<dbReference type="Gene3D" id="3.30.70.330">
    <property type="match status" value="1"/>
</dbReference>
<feature type="compositionally biased region" description="Basic and acidic residues" evidence="2">
    <location>
        <begin position="76"/>
        <end position="93"/>
    </location>
</feature>
<feature type="region of interest" description="Disordered" evidence="2">
    <location>
        <begin position="63"/>
        <end position="269"/>
    </location>
</feature>
<feature type="compositionally biased region" description="Low complexity" evidence="2">
    <location>
        <begin position="524"/>
        <end position="533"/>
    </location>
</feature>
<proteinExistence type="predicted"/>
<feature type="compositionally biased region" description="Polar residues" evidence="2">
    <location>
        <begin position="187"/>
        <end position="199"/>
    </location>
</feature>
<dbReference type="PANTHER" id="PTHR23295">
    <property type="entry name" value="NUCLEAR RECEPTOR COACTIVATOR 5-RELATED"/>
    <property type="match status" value="1"/>
</dbReference>
<feature type="compositionally biased region" description="Low complexity" evidence="2">
    <location>
        <begin position="220"/>
        <end position="241"/>
    </location>
</feature>
<feature type="region of interest" description="Disordered" evidence="2">
    <location>
        <begin position="303"/>
        <end position="328"/>
    </location>
</feature>
<dbReference type="CDD" id="cd12342">
    <property type="entry name" value="RRM_Nab3p"/>
    <property type="match status" value="1"/>
</dbReference>
<feature type="compositionally biased region" description="Polar residues" evidence="2">
    <location>
        <begin position="253"/>
        <end position="265"/>
    </location>
</feature>
<evidence type="ECO:0000256" key="2">
    <source>
        <dbReference type="SAM" id="MobiDB-lite"/>
    </source>
</evidence>
<feature type="compositionally biased region" description="Basic and acidic residues" evidence="2">
    <location>
        <begin position="535"/>
        <end position="556"/>
    </location>
</feature>
<dbReference type="OrthoDB" id="10044938at2759"/>
<dbReference type="InterPro" id="IPR012677">
    <property type="entry name" value="Nucleotide-bd_a/b_plait_sf"/>
</dbReference>
<feature type="compositionally biased region" description="Basic and acidic residues" evidence="2">
    <location>
        <begin position="498"/>
        <end position="508"/>
    </location>
</feature>
<dbReference type="SMART" id="SM00360">
    <property type="entry name" value="RRM"/>
    <property type="match status" value="1"/>
</dbReference>
<feature type="domain" description="RRM" evidence="3">
    <location>
        <begin position="385"/>
        <end position="456"/>
    </location>
</feature>
<dbReference type="STRING" id="38488.A0A4Y8DBI6"/>
<feature type="region of interest" description="Disordered" evidence="2">
    <location>
        <begin position="338"/>
        <end position="357"/>
    </location>
</feature>
<dbReference type="Proteomes" id="UP000297299">
    <property type="component" value="Unassembled WGS sequence"/>
</dbReference>
<keyword evidence="5" id="KW-1185">Reference proteome</keyword>
<name>A0A4Y8DBI6_9HELO</name>
<feature type="region of interest" description="Disordered" evidence="2">
    <location>
        <begin position="441"/>
        <end position="596"/>
    </location>
</feature>
<feature type="compositionally biased region" description="Polar residues" evidence="2">
    <location>
        <begin position="119"/>
        <end position="147"/>
    </location>
</feature>
<dbReference type="AlphaFoldDB" id="A0A4Y8DBI6"/>
<gene>
    <name evidence="4" type="ORF">BOTCAL_0045g00320</name>
</gene>
<dbReference type="InterPro" id="IPR000504">
    <property type="entry name" value="RRM_dom"/>
</dbReference>
<organism evidence="4 5">
    <name type="scientific">Botryotinia calthae</name>
    <dbReference type="NCBI Taxonomy" id="38488"/>
    <lineage>
        <taxon>Eukaryota</taxon>
        <taxon>Fungi</taxon>
        <taxon>Dikarya</taxon>
        <taxon>Ascomycota</taxon>
        <taxon>Pezizomycotina</taxon>
        <taxon>Leotiomycetes</taxon>
        <taxon>Helotiales</taxon>
        <taxon>Sclerotiniaceae</taxon>
        <taxon>Botryotinia</taxon>
    </lineage>
</organism>
<dbReference type="PROSITE" id="PS50102">
    <property type="entry name" value="RRM"/>
    <property type="match status" value="1"/>
</dbReference>
<dbReference type="InterPro" id="IPR035979">
    <property type="entry name" value="RBD_domain_sf"/>
</dbReference>
<feature type="compositionally biased region" description="Basic and acidic residues" evidence="2">
    <location>
        <begin position="338"/>
        <end position="353"/>
    </location>
</feature>
<feature type="compositionally biased region" description="Polar residues" evidence="2">
    <location>
        <begin position="317"/>
        <end position="328"/>
    </location>
</feature>
<dbReference type="EMBL" id="PHWZ01000045">
    <property type="protein sequence ID" value="TEY78815.1"/>
    <property type="molecule type" value="Genomic_DNA"/>
</dbReference>
<comment type="caution">
    <text evidence="4">The sequence shown here is derived from an EMBL/GenBank/DDBJ whole genome shotgun (WGS) entry which is preliminary data.</text>
</comment>
<evidence type="ECO:0000256" key="1">
    <source>
        <dbReference type="PROSITE-ProRule" id="PRU00176"/>
    </source>
</evidence>
<feature type="compositionally biased region" description="Low complexity" evidence="2">
    <location>
        <begin position="164"/>
        <end position="186"/>
    </location>
</feature>
<feature type="compositionally biased region" description="Basic and acidic residues" evidence="2">
    <location>
        <begin position="1"/>
        <end position="10"/>
    </location>
</feature>
<evidence type="ECO:0000313" key="5">
    <source>
        <dbReference type="Proteomes" id="UP000297299"/>
    </source>
</evidence>
<feature type="compositionally biased region" description="Basic and acidic residues" evidence="2">
    <location>
        <begin position="571"/>
        <end position="585"/>
    </location>
</feature>
<feature type="compositionally biased region" description="Basic and acidic residues" evidence="2">
    <location>
        <begin position="441"/>
        <end position="455"/>
    </location>
</feature>
<feature type="region of interest" description="Disordered" evidence="2">
    <location>
        <begin position="1"/>
        <end position="22"/>
    </location>
</feature>